<dbReference type="SUPFAM" id="SSF53335">
    <property type="entry name" value="S-adenosyl-L-methionine-dependent methyltransferases"/>
    <property type="match status" value="3"/>
</dbReference>
<dbReference type="Gene3D" id="3.40.50.150">
    <property type="entry name" value="Vaccinia Virus protein VP39"/>
    <property type="match status" value="2"/>
</dbReference>
<dbReference type="FunFam" id="3.40.50.150:FF:000070">
    <property type="entry name" value="Protein arginine N-methyltransferase 7"/>
    <property type="match status" value="1"/>
</dbReference>
<dbReference type="Pfam" id="PF22528">
    <property type="entry name" value="PRMT_C"/>
    <property type="match status" value="2"/>
</dbReference>
<dbReference type="EMBL" id="OD000220">
    <property type="protein sequence ID" value="CAD7396484.1"/>
    <property type="molecule type" value="Genomic_DNA"/>
</dbReference>
<comment type="similarity">
    <text evidence="6">Belongs to the class I-like SAM-binding methyltransferase superfamily. Protein arginine N-methyltransferase family. PRMT7 subfamily.</text>
</comment>
<evidence type="ECO:0000256" key="7">
    <source>
        <dbReference type="PROSITE-ProRule" id="PRU01015"/>
    </source>
</evidence>
<dbReference type="InterPro" id="IPR055135">
    <property type="entry name" value="PRMT_dom"/>
</dbReference>
<evidence type="ECO:0000256" key="4">
    <source>
        <dbReference type="ARBA" id="ARBA00022737"/>
    </source>
</evidence>
<sequence>MSTVFTKKINPVTGKLEWEHQDEDYDFHQEIARSAFADMLHDEERNKKYYEGIKLAVEKMHKANKKAHVLDIGTGTGLLSMMAAKCGADTIVASQMLVLGGGLLVDHGGWGGGFFLAVCAVADVAGPLQDRCRTVVGEEEGQLDEAGSGGEPVGRERYEAFKPMAECALKVIKENGFSKQIHLIPKRSTEITLGEDGDMKHRANILVTEVFDTELIGEGALGTFKHAHEVLLEKDCIVVPSSATIYAQVVHSELAQKWNRLSPLKDNKRVLNLLDIPSSITSCPGAAAVHDIQLSQLPEGQFTPLTPPFEVFRFDWCGGTPLVFCESTTKRVQSTQDGVAQAVFMWWDLVMDMEGQVTLSCAPHWAHPSSPQNLPWRDHWMQAIYYFPREVSVARGEELTLAAYHDEYSLWFNLHKDISRTRIGSINNSSRNQKYLEALREHMTPDSVCLCLGDGNLLGIAASNMGASKVYCVERNSLTFRIMQEFVECNRLQDKVMVVSSVDHLDNDILNKVTIVFGEPHFFAALLPWQNIHFWYLKEKLSPMLPNNVVLMPRGATLWAMPVEFEHLWKIRAPLHLVEGFSMTHFDKLIESSCSVSDTLVEPQPLWEYPCKILAKPFKVMELDFTNNLPGSPVENTGNIRFEGSGMCHGVCVWIDWDLDGDPKHIVSTGPVQPPQINQTVSWDMHTRQGVYFFPEHHPIDSTHPLSFLQYSCSFQPEDGEMHFNFQMITFHELYDMVKIV</sequence>
<dbReference type="GO" id="GO:0042054">
    <property type="term" value="F:histone methyltransferase activity"/>
    <property type="evidence" value="ECO:0007669"/>
    <property type="project" value="TreeGrafter"/>
</dbReference>
<dbReference type="PROSITE" id="PS51678">
    <property type="entry name" value="SAM_MT_PRMT"/>
    <property type="match status" value="2"/>
</dbReference>
<gene>
    <name evidence="9" type="ORF">TPSB3V08_LOCUS693</name>
</gene>
<evidence type="ECO:0000256" key="3">
    <source>
        <dbReference type="ARBA" id="ARBA00022691"/>
    </source>
</evidence>
<dbReference type="GO" id="GO:0032259">
    <property type="term" value="P:methylation"/>
    <property type="evidence" value="ECO:0007669"/>
    <property type="project" value="UniProtKB-KW"/>
</dbReference>
<dbReference type="GO" id="GO:0016274">
    <property type="term" value="F:protein-arginine N-methyltransferase activity"/>
    <property type="evidence" value="ECO:0007669"/>
    <property type="project" value="InterPro"/>
</dbReference>
<evidence type="ECO:0000259" key="8">
    <source>
        <dbReference type="Pfam" id="PF22528"/>
    </source>
</evidence>
<protein>
    <recommendedName>
        <fullName evidence="6">Protein arginine N-methyltransferase</fullName>
        <ecNumber evidence="6">2.1.1.-</ecNumber>
    </recommendedName>
</protein>
<reference evidence="9" key="1">
    <citation type="submission" date="2020-11" db="EMBL/GenBank/DDBJ databases">
        <authorList>
            <person name="Tran Van P."/>
        </authorList>
    </citation>
    <scope>NUCLEOTIDE SEQUENCE</scope>
</reference>
<dbReference type="InterPro" id="IPR014644">
    <property type="entry name" value="MeTrfase_PRMT7"/>
</dbReference>
<dbReference type="PANTHER" id="PTHR11006">
    <property type="entry name" value="PROTEIN ARGININE N-METHYLTRANSFERASE"/>
    <property type="match status" value="1"/>
</dbReference>
<comment type="function">
    <text evidence="6">Arginine methyltransferase that can both catalyze the formation of omega-N monomethylarginine (MMA) and symmetrical dimethylarginine (sDMA).</text>
</comment>
<dbReference type="EC" id="2.1.1.-" evidence="6"/>
<keyword evidence="2 7" id="KW-0808">Transferase</keyword>
<dbReference type="InterPro" id="IPR025799">
    <property type="entry name" value="Arg_MeTrfase"/>
</dbReference>
<evidence type="ECO:0000256" key="6">
    <source>
        <dbReference type="PIRNR" id="PIRNR036946"/>
    </source>
</evidence>
<keyword evidence="3 7" id="KW-0949">S-adenosyl-L-methionine</keyword>
<proteinExistence type="inferred from homology"/>
<dbReference type="Pfam" id="PF06325">
    <property type="entry name" value="PrmA"/>
    <property type="match status" value="1"/>
</dbReference>
<dbReference type="InterPro" id="IPR029063">
    <property type="entry name" value="SAM-dependent_MTases_sf"/>
</dbReference>
<evidence type="ECO:0000256" key="1">
    <source>
        <dbReference type="ARBA" id="ARBA00022603"/>
    </source>
</evidence>
<evidence type="ECO:0000313" key="9">
    <source>
        <dbReference type="EMBL" id="CAD7396484.1"/>
    </source>
</evidence>
<dbReference type="PANTHER" id="PTHR11006:SF4">
    <property type="entry name" value="PROTEIN ARGININE N-METHYLTRANSFERASE 7"/>
    <property type="match status" value="1"/>
</dbReference>
<dbReference type="Gene3D" id="2.70.160.11">
    <property type="entry name" value="Hnrnp arginine n-methyltransferase1"/>
    <property type="match status" value="2"/>
</dbReference>
<keyword evidence="4" id="KW-0677">Repeat</keyword>
<feature type="domain" description="Protein arginine N-methyltransferase" evidence="8">
    <location>
        <begin position="242"/>
        <end position="413"/>
    </location>
</feature>
<evidence type="ECO:0000256" key="2">
    <source>
        <dbReference type="ARBA" id="ARBA00022679"/>
    </source>
</evidence>
<name>A0A7R9CJJ0_TIMPO</name>
<feature type="domain" description="Protein arginine N-methyltransferase" evidence="8">
    <location>
        <begin position="556"/>
        <end position="718"/>
    </location>
</feature>
<dbReference type="PIRSF" id="PIRSF036946">
    <property type="entry name" value="Arg_N-mtase"/>
    <property type="match status" value="1"/>
</dbReference>
<dbReference type="AlphaFoldDB" id="A0A7R9CJJ0"/>
<keyword evidence="1 7" id="KW-0489">Methyltransferase</keyword>
<evidence type="ECO:0000256" key="5">
    <source>
        <dbReference type="ARBA" id="ARBA00025081"/>
    </source>
</evidence>
<comment type="function">
    <text evidence="5">Essential arginine methyltransferase that can both catalyze the formation of omega-N monomethylarginine (MMA) and symmetrical dimethylarginine (sDMA). Specifically mediates the symmetrical dimethylation of arginine residues in the small nuclear ribonucleoproteins SmD1 and SmD3.</text>
</comment>
<accession>A0A7R9CJJ0</accession>
<organism evidence="9">
    <name type="scientific">Timema poppense</name>
    <name type="common">Walking stick</name>
    <dbReference type="NCBI Taxonomy" id="170557"/>
    <lineage>
        <taxon>Eukaryota</taxon>
        <taxon>Metazoa</taxon>
        <taxon>Ecdysozoa</taxon>
        <taxon>Arthropoda</taxon>
        <taxon>Hexapoda</taxon>
        <taxon>Insecta</taxon>
        <taxon>Pterygota</taxon>
        <taxon>Neoptera</taxon>
        <taxon>Polyneoptera</taxon>
        <taxon>Phasmatodea</taxon>
        <taxon>Timematodea</taxon>
        <taxon>Timematoidea</taxon>
        <taxon>Timematidae</taxon>
        <taxon>Timema</taxon>
    </lineage>
</organism>